<dbReference type="Proteomes" id="UP001501285">
    <property type="component" value="Unassembled WGS sequence"/>
</dbReference>
<feature type="compositionally biased region" description="Low complexity" evidence="3">
    <location>
        <begin position="1"/>
        <end position="26"/>
    </location>
</feature>
<dbReference type="Pfam" id="PF00436">
    <property type="entry name" value="SSB"/>
    <property type="match status" value="1"/>
</dbReference>
<proteinExistence type="predicted"/>
<feature type="region of interest" description="Disordered" evidence="3">
    <location>
        <begin position="1"/>
        <end position="82"/>
    </location>
</feature>
<dbReference type="SUPFAM" id="SSF50249">
    <property type="entry name" value="Nucleic acid-binding proteins"/>
    <property type="match status" value="1"/>
</dbReference>
<evidence type="ECO:0000313" key="5">
    <source>
        <dbReference type="Proteomes" id="UP001501285"/>
    </source>
</evidence>
<dbReference type="CDD" id="cd04496">
    <property type="entry name" value="SSB_OBF"/>
    <property type="match status" value="1"/>
</dbReference>
<reference evidence="4 5" key="1">
    <citation type="journal article" date="2019" name="Int. J. Syst. Evol. Microbiol.">
        <title>The Global Catalogue of Microorganisms (GCM) 10K type strain sequencing project: providing services to taxonomists for standard genome sequencing and annotation.</title>
        <authorList>
            <consortium name="The Broad Institute Genomics Platform"/>
            <consortium name="The Broad Institute Genome Sequencing Center for Infectious Disease"/>
            <person name="Wu L."/>
            <person name="Ma J."/>
        </authorList>
    </citation>
    <scope>NUCLEOTIDE SEQUENCE [LARGE SCALE GENOMIC DNA]</scope>
    <source>
        <strain evidence="4 5">JCM 14283</strain>
    </source>
</reference>
<evidence type="ECO:0000256" key="2">
    <source>
        <dbReference type="PROSITE-ProRule" id="PRU00252"/>
    </source>
</evidence>
<protein>
    <recommendedName>
        <fullName evidence="6">Single-stranded DNA-binding protein</fullName>
    </recommendedName>
</protein>
<organism evidence="4 5">
    <name type="scientific">Terrabacter terrae</name>
    <dbReference type="NCBI Taxonomy" id="318434"/>
    <lineage>
        <taxon>Bacteria</taxon>
        <taxon>Bacillati</taxon>
        <taxon>Actinomycetota</taxon>
        <taxon>Actinomycetes</taxon>
        <taxon>Micrococcales</taxon>
        <taxon>Intrasporangiaceae</taxon>
        <taxon>Terrabacter</taxon>
    </lineage>
</organism>
<comment type="caution">
    <text evidence="4">The sequence shown here is derived from an EMBL/GenBank/DDBJ whole genome shotgun (WGS) entry which is preliminary data.</text>
</comment>
<dbReference type="Gene3D" id="2.40.50.140">
    <property type="entry name" value="Nucleic acid-binding proteins"/>
    <property type="match status" value="1"/>
</dbReference>
<name>A0ABN2UPU8_9MICO</name>
<evidence type="ECO:0008006" key="6">
    <source>
        <dbReference type="Google" id="ProtNLM"/>
    </source>
</evidence>
<evidence type="ECO:0000256" key="1">
    <source>
        <dbReference type="ARBA" id="ARBA00023125"/>
    </source>
</evidence>
<keyword evidence="1 2" id="KW-0238">DNA-binding</keyword>
<evidence type="ECO:0000256" key="3">
    <source>
        <dbReference type="SAM" id="MobiDB-lite"/>
    </source>
</evidence>
<dbReference type="InterPro" id="IPR012340">
    <property type="entry name" value="NA-bd_OB-fold"/>
</dbReference>
<accession>A0ABN2UPU8</accession>
<sequence>MTTSRTEPITAAKTPTTTATATTETAKSGKSGKTAETAETADTVELTDGAAAAPSSGARRTGRGAVGAGVAPPTNSPGRNEVHLSGRLAAEGEERELPSGDRIVTLRVVVGRAPAPARRRQPVEGPRRATVDTIDIVCWTATTRRTALRLRADDLVEVDGALRRRFFGGAAGRQSRYEVEATAVRRASGGARADT</sequence>
<gene>
    <name evidence="4" type="ORF">GCM10009740_36750</name>
</gene>
<dbReference type="EMBL" id="BAAANB010000021">
    <property type="protein sequence ID" value="GAA2040477.1"/>
    <property type="molecule type" value="Genomic_DNA"/>
</dbReference>
<evidence type="ECO:0000313" key="4">
    <source>
        <dbReference type="EMBL" id="GAA2040477.1"/>
    </source>
</evidence>
<dbReference type="InterPro" id="IPR000424">
    <property type="entry name" value="Primosome_PriB/ssb"/>
</dbReference>
<feature type="compositionally biased region" description="Low complexity" evidence="3">
    <location>
        <begin position="34"/>
        <end position="59"/>
    </location>
</feature>
<dbReference type="RefSeq" id="WP_343994037.1">
    <property type="nucleotide sequence ID" value="NZ_BAAANB010000021.1"/>
</dbReference>
<keyword evidence="5" id="KW-1185">Reference proteome</keyword>
<dbReference type="PROSITE" id="PS50935">
    <property type="entry name" value="SSB"/>
    <property type="match status" value="1"/>
</dbReference>